<sequence>MADSLNCVVYLLMKTPQKLDGCPTSGAHFRVSATYLLTDPALSGASPLPHLDLHRSEISIGQVDLGLVLLCLLLSWRRPELCLVYSVKCGRGLARDEGVSVTYLLTDPALSGASPLPHLDLHRSEISMGQVDLILLLLWLLILILILGAPLNHAGRTKA</sequence>
<keyword evidence="2" id="KW-1185">Reference proteome</keyword>
<reference evidence="1 2" key="1">
    <citation type="journal article" date="2014" name="Genome Announc.">
        <title>Complete Genome Sequence of Pseudomonas sp. Strain TKP, Isolated from a gamma-Hexachlorocyclohexane-Degrading Mixed Culture.</title>
        <authorList>
            <person name="Ohtsubo Y."/>
            <person name="Kishida K."/>
            <person name="Sato T."/>
            <person name="Tabata M."/>
            <person name="Kawasumi T."/>
            <person name="Ogura Y."/>
            <person name="Hayashi T."/>
            <person name="Tsuda M."/>
            <person name="Nagata Y."/>
        </authorList>
    </citation>
    <scope>NUCLEOTIDE SEQUENCE [LARGE SCALE GENOMIC DNA]</scope>
    <source>
        <strain evidence="1 2">TKP</strain>
    </source>
</reference>
<gene>
    <name evidence="1" type="ORF">U771_14270</name>
</gene>
<evidence type="ECO:0000313" key="1">
    <source>
        <dbReference type="EMBL" id="AHC35378.1"/>
    </source>
</evidence>
<organism evidence="1 2">
    <name type="scientific">Pseudomonas gorinensis</name>
    <dbReference type="NCBI Taxonomy" id="3240790"/>
    <lineage>
        <taxon>Bacteria</taxon>
        <taxon>Pseudomonadati</taxon>
        <taxon>Pseudomonadota</taxon>
        <taxon>Gammaproteobacteria</taxon>
        <taxon>Pseudomonadales</taxon>
        <taxon>Pseudomonadaceae</taxon>
        <taxon>Pseudomonas</taxon>
    </lineage>
</organism>
<name>A0ACA7P5Y0_9PSED</name>
<protein>
    <submittedName>
        <fullName evidence="1">Uncharacterized protein</fullName>
    </submittedName>
</protein>
<evidence type="ECO:0000313" key="2">
    <source>
        <dbReference type="Proteomes" id="UP000018725"/>
    </source>
</evidence>
<proteinExistence type="predicted"/>
<dbReference type="Proteomes" id="UP000018725">
    <property type="component" value="Chromosome"/>
</dbReference>
<accession>A0ACA7P5Y0</accession>
<dbReference type="EMBL" id="CP006852">
    <property type="protein sequence ID" value="AHC35378.1"/>
    <property type="molecule type" value="Genomic_DNA"/>
</dbReference>